<dbReference type="AlphaFoldDB" id="A0A015MK71"/>
<dbReference type="InterPro" id="IPR011009">
    <property type="entry name" value="Kinase-like_dom_sf"/>
</dbReference>
<evidence type="ECO:0000313" key="2">
    <source>
        <dbReference type="EMBL" id="EXX67228.1"/>
    </source>
</evidence>
<organism evidence="2 3">
    <name type="scientific">Rhizophagus irregularis (strain DAOM 197198w)</name>
    <name type="common">Glomus intraradices</name>
    <dbReference type="NCBI Taxonomy" id="1432141"/>
    <lineage>
        <taxon>Eukaryota</taxon>
        <taxon>Fungi</taxon>
        <taxon>Fungi incertae sedis</taxon>
        <taxon>Mucoromycota</taxon>
        <taxon>Glomeromycotina</taxon>
        <taxon>Glomeromycetes</taxon>
        <taxon>Glomerales</taxon>
        <taxon>Glomeraceae</taxon>
        <taxon>Rhizophagus</taxon>
    </lineage>
</organism>
<dbReference type="InterPro" id="IPR051681">
    <property type="entry name" value="Ser/Thr_Kinases-Pseudokinases"/>
</dbReference>
<dbReference type="PROSITE" id="PS50011">
    <property type="entry name" value="PROTEIN_KINASE_DOM"/>
    <property type="match status" value="1"/>
</dbReference>
<protein>
    <submittedName>
        <fullName evidence="2">Polo kinase CDC5</fullName>
    </submittedName>
</protein>
<name>A0A015MK71_RHIIW</name>
<proteinExistence type="predicted"/>
<dbReference type="InterPro" id="IPR000719">
    <property type="entry name" value="Prot_kinase_dom"/>
</dbReference>
<gene>
    <name evidence="2" type="ORF">RirG_116250</name>
</gene>
<dbReference type="OrthoDB" id="6718656at2759"/>
<evidence type="ECO:0000259" key="1">
    <source>
        <dbReference type="PROSITE" id="PS50011"/>
    </source>
</evidence>
<dbReference type="Proteomes" id="UP000022910">
    <property type="component" value="Unassembled WGS sequence"/>
</dbReference>
<dbReference type="EMBL" id="JEMT01017912">
    <property type="protein sequence ID" value="EXX67228.1"/>
    <property type="molecule type" value="Genomic_DNA"/>
</dbReference>
<comment type="caution">
    <text evidence="2">The sequence shown here is derived from an EMBL/GenBank/DDBJ whole genome shotgun (WGS) entry which is preliminary data.</text>
</comment>
<dbReference type="GO" id="GO:0004674">
    <property type="term" value="F:protein serine/threonine kinase activity"/>
    <property type="evidence" value="ECO:0007669"/>
    <property type="project" value="TreeGrafter"/>
</dbReference>
<dbReference type="Gene3D" id="1.10.510.10">
    <property type="entry name" value="Transferase(Phosphotransferase) domain 1"/>
    <property type="match status" value="1"/>
</dbReference>
<keyword evidence="3" id="KW-1185">Reference proteome</keyword>
<keyword evidence="2" id="KW-0418">Kinase</keyword>
<keyword evidence="2" id="KW-0808">Transferase</keyword>
<feature type="domain" description="Protein kinase" evidence="1">
    <location>
        <begin position="83"/>
        <end position="353"/>
    </location>
</feature>
<dbReference type="SUPFAM" id="SSF56112">
    <property type="entry name" value="Protein kinase-like (PK-like)"/>
    <property type="match status" value="1"/>
</dbReference>
<dbReference type="Pfam" id="PF07714">
    <property type="entry name" value="PK_Tyr_Ser-Thr"/>
    <property type="match status" value="1"/>
</dbReference>
<reference evidence="2 3" key="1">
    <citation type="submission" date="2014-02" db="EMBL/GenBank/DDBJ databases">
        <title>Single nucleus genome sequencing reveals high similarity among nuclei of an endomycorrhizal fungus.</title>
        <authorList>
            <person name="Lin K."/>
            <person name="Geurts R."/>
            <person name="Zhang Z."/>
            <person name="Limpens E."/>
            <person name="Saunders D.G."/>
            <person name="Mu D."/>
            <person name="Pang E."/>
            <person name="Cao H."/>
            <person name="Cha H."/>
            <person name="Lin T."/>
            <person name="Zhou Q."/>
            <person name="Shang Y."/>
            <person name="Li Y."/>
            <person name="Ivanov S."/>
            <person name="Sharma T."/>
            <person name="Velzen R.V."/>
            <person name="Ruijter N.D."/>
            <person name="Aanen D.K."/>
            <person name="Win J."/>
            <person name="Kamoun S."/>
            <person name="Bisseling T."/>
            <person name="Huang S."/>
        </authorList>
    </citation>
    <scope>NUCLEOTIDE SEQUENCE [LARGE SCALE GENOMIC DNA]</scope>
    <source>
        <strain evidence="3">DAOM197198w</strain>
    </source>
</reference>
<accession>A0A015MK71</accession>
<dbReference type="PANTHER" id="PTHR44329">
    <property type="entry name" value="SERINE/THREONINE-PROTEIN KINASE TNNI3K-RELATED"/>
    <property type="match status" value="1"/>
</dbReference>
<dbReference type="GO" id="GO:0005524">
    <property type="term" value="F:ATP binding"/>
    <property type="evidence" value="ECO:0007669"/>
    <property type="project" value="InterPro"/>
</dbReference>
<evidence type="ECO:0000313" key="3">
    <source>
        <dbReference type="Proteomes" id="UP000022910"/>
    </source>
</evidence>
<sequence>METEFSKLNISGGHFNHTNCSYCNKPFIEELWCKECDPFRIIEGWTSGNSDIDKFIRYTMCKPAGWGEKYGYGFLEWVPFDRFTDIKEIGEGGFAKVYSATWIDGRSKYRKNDDGSWKKFNPNPIIKVALKRLNGSQNMSDKYLNELKIHWEIANKSGLQFYGFTKDPETKEFMMIIIFADEGNLRSILSNNFNNIMWEDKIKYLTGILMDLRNLHKLGYCHKDFHSGNILQTGSTFISDFGLSGPADEQKSDDKVVYGVMSYIAPEVLNGEPYTSSSDIYSLGVIMAELSSGKPPFYNKKYDLNLALAICNGLRPEFGKGTPEYYKKLAYKCMDANPNERPTTKELFNIFFFWYDSIVGNKDNNEEYGYKGNEIKAAFEEADKEIPNISTSYEKNSDAVYTSRAFTFSNLLSKPVNSSIITSYVNNEVCDSQLIDLEVSNSIQL</sequence>
<dbReference type="InterPro" id="IPR001245">
    <property type="entry name" value="Ser-Thr/Tyr_kinase_cat_dom"/>
</dbReference>
<dbReference type="HOGENOM" id="CLU_000288_7_34_1"/>